<dbReference type="AlphaFoldDB" id="A0A3B1DCA3"/>
<protein>
    <recommendedName>
        <fullName evidence="1">Glycosyltransferase 2-like domain-containing protein</fullName>
    </recommendedName>
</protein>
<dbReference type="InterPro" id="IPR001173">
    <property type="entry name" value="Glyco_trans_2-like"/>
</dbReference>
<evidence type="ECO:0000259" key="1">
    <source>
        <dbReference type="Pfam" id="PF00535"/>
    </source>
</evidence>
<gene>
    <name evidence="2" type="ORF">MNBD_PLANCTO03-513</name>
</gene>
<dbReference type="SUPFAM" id="SSF53448">
    <property type="entry name" value="Nucleotide-diphospho-sugar transferases"/>
    <property type="match status" value="1"/>
</dbReference>
<name>A0A3B1DCA3_9ZZZZ</name>
<accession>A0A3B1DCA3</accession>
<reference evidence="2" key="1">
    <citation type="submission" date="2018-06" db="EMBL/GenBank/DDBJ databases">
        <authorList>
            <person name="Zhirakovskaya E."/>
        </authorList>
    </citation>
    <scope>NUCLEOTIDE SEQUENCE</scope>
</reference>
<dbReference type="CDD" id="cd02511">
    <property type="entry name" value="Beta4Glucosyltransferase"/>
    <property type="match status" value="1"/>
</dbReference>
<organism evidence="2">
    <name type="scientific">hydrothermal vent metagenome</name>
    <dbReference type="NCBI Taxonomy" id="652676"/>
    <lineage>
        <taxon>unclassified sequences</taxon>
        <taxon>metagenomes</taxon>
        <taxon>ecological metagenomes</taxon>
    </lineage>
</organism>
<dbReference type="PANTHER" id="PTHR43630:SF2">
    <property type="entry name" value="GLYCOSYLTRANSFERASE"/>
    <property type="match status" value="1"/>
</dbReference>
<dbReference type="PANTHER" id="PTHR43630">
    <property type="entry name" value="POLY-BETA-1,6-N-ACETYL-D-GLUCOSAMINE SYNTHASE"/>
    <property type="match status" value="1"/>
</dbReference>
<dbReference type="Pfam" id="PF00535">
    <property type="entry name" value="Glycos_transf_2"/>
    <property type="match status" value="1"/>
</dbReference>
<dbReference type="Gene3D" id="3.90.550.10">
    <property type="entry name" value="Spore Coat Polysaccharide Biosynthesis Protein SpsA, Chain A"/>
    <property type="match status" value="1"/>
</dbReference>
<proteinExistence type="predicted"/>
<sequence length="280" mass="30633">MSLSIVIICKNSEATIGRTLASIAGLATEIVALDSGSTDTTIAQLEREGARVERIEWQGHIATKQLALEAARCDWILSIDSDESIEPDLAEAIRDLLARDDPAIAAARVNRKTWYAGRSLNFTWQPEWRLRLVRRADVLAGLAAWGGVNPHDKLEVVYRASRQPSDPARAGRPAKIVDLSGTLRHDSFTDMRHHLANNLRHAEVSAKSLAALGETGSYWKLATSPAGAFLKQIVLKGAWRDGWRGWAAAGSTAVNTMMKHILLIERTRLGAERGDGKDEG</sequence>
<feature type="domain" description="Glycosyltransferase 2-like" evidence="1">
    <location>
        <begin position="4"/>
        <end position="111"/>
    </location>
</feature>
<evidence type="ECO:0000313" key="2">
    <source>
        <dbReference type="EMBL" id="VAX40486.1"/>
    </source>
</evidence>
<dbReference type="EMBL" id="UOGK01000399">
    <property type="protein sequence ID" value="VAX40486.1"/>
    <property type="molecule type" value="Genomic_DNA"/>
</dbReference>
<dbReference type="InterPro" id="IPR029044">
    <property type="entry name" value="Nucleotide-diphossugar_trans"/>
</dbReference>